<comment type="caution">
    <text evidence="2">The sequence shown here is derived from an EMBL/GenBank/DDBJ whole genome shotgun (WGS) entry which is preliminary data.</text>
</comment>
<evidence type="ECO:0000313" key="2">
    <source>
        <dbReference type="EMBL" id="GGM90059.1"/>
    </source>
</evidence>
<dbReference type="Pfam" id="PF01261">
    <property type="entry name" value="AP_endonuc_2"/>
    <property type="match status" value="1"/>
</dbReference>
<dbReference type="InterPro" id="IPR036237">
    <property type="entry name" value="Xyl_isomerase-like_sf"/>
</dbReference>
<dbReference type="RefSeq" id="WP_019943679.1">
    <property type="nucleotide sequence ID" value="NZ_BMLI01000001.1"/>
</dbReference>
<dbReference type="Gene3D" id="3.20.20.150">
    <property type="entry name" value="Divalent-metal-dependent TIM barrel enzymes"/>
    <property type="match status" value="1"/>
</dbReference>
<dbReference type="GO" id="GO:0016853">
    <property type="term" value="F:isomerase activity"/>
    <property type="evidence" value="ECO:0007669"/>
    <property type="project" value="UniProtKB-KW"/>
</dbReference>
<dbReference type="PANTHER" id="PTHR12110:SF21">
    <property type="entry name" value="XYLOSE ISOMERASE-LIKE TIM BARREL DOMAIN-CONTAINING PROTEIN"/>
    <property type="match status" value="1"/>
</dbReference>
<feature type="domain" description="Xylose isomerase-like TIM barrel" evidence="1">
    <location>
        <begin position="20"/>
        <end position="288"/>
    </location>
</feature>
<reference evidence="3" key="1">
    <citation type="journal article" date="2019" name="Int. J. Syst. Evol. Microbiol.">
        <title>The Global Catalogue of Microorganisms (GCM) 10K type strain sequencing project: providing services to taxonomists for standard genome sequencing and annotation.</title>
        <authorList>
            <consortium name="The Broad Institute Genomics Platform"/>
            <consortium name="The Broad Institute Genome Sequencing Center for Infectious Disease"/>
            <person name="Wu L."/>
            <person name="Ma J."/>
        </authorList>
    </citation>
    <scope>NUCLEOTIDE SEQUENCE [LARGE SCALE GENOMIC DNA]</scope>
    <source>
        <strain evidence="3">CGMCC 1.6375</strain>
    </source>
</reference>
<dbReference type="InterPro" id="IPR050312">
    <property type="entry name" value="IolE/XylAMocC-like"/>
</dbReference>
<dbReference type="EMBL" id="BMLI01000001">
    <property type="protein sequence ID" value="GGM90059.1"/>
    <property type="molecule type" value="Genomic_DNA"/>
</dbReference>
<keyword evidence="2" id="KW-0413">Isomerase</keyword>
<dbReference type="InterPro" id="IPR013022">
    <property type="entry name" value="Xyl_isomerase-like_TIM-brl"/>
</dbReference>
<accession>A0ABQ2HU32</accession>
<evidence type="ECO:0000313" key="3">
    <source>
        <dbReference type="Proteomes" id="UP000632339"/>
    </source>
</evidence>
<dbReference type="SUPFAM" id="SSF51658">
    <property type="entry name" value="Xylose isomerase-like"/>
    <property type="match status" value="1"/>
</dbReference>
<sequence>MIQVGIFTGYFPYSLEDTARRIRALDFNTVQLDVSFKDMDLSVKGINSQNAKKIRDTFRRHNLPISCVSGYTNLVHPDREIRKANLERLFQIVRYANELGSPYVISETGTYNPASDWVHHPNNKTEGGYNECRDIIGNLVQFSKQYGVTFCIETYVNNVIGSVEETLKLFGDIDDRHLGLLMDPTNYFEEHNIGAMDQTIHHIFDKLAGNIKIAHAKDVKLADAAFGVAMADIDADEAHALRGVGRIELPAPGLGSLNYDLYLKRLSQHYPNIPIIIEHLDEPDIPRAKEFIDGRLLANGL</sequence>
<proteinExistence type="predicted"/>
<organism evidence="2 3">
    <name type="scientific">Dyadobacter beijingensis</name>
    <dbReference type="NCBI Taxonomy" id="365489"/>
    <lineage>
        <taxon>Bacteria</taxon>
        <taxon>Pseudomonadati</taxon>
        <taxon>Bacteroidota</taxon>
        <taxon>Cytophagia</taxon>
        <taxon>Cytophagales</taxon>
        <taxon>Spirosomataceae</taxon>
        <taxon>Dyadobacter</taxon>
    </lineage>
</organism>
<dbReference type="PANTHER" id="PTHR12110">
    <property type="entry name" value="HYDROXYPYRUVATE ISOMERASE"/>
    <property type="match status" value="1"/>
</dbReference>
<gene>
    <name evidence="2" type="ORF">GCM10010967_23700</name>
</gene>
<keyword evidence="3" id="KW-1185">Reference proteome</keyword>
<name>A0ABQ2HU32_9BACT</name>
<dbReference type="Proteomes" id="UP000632339">
    <property type="component" value="Unassembled WGS sequence"/>
</dbReference>
<evidence type="ECO:0000259" key="1">
    <source>
        <dbReference type="Pfam" id="PF01261"/>
    </source>
</evidence>
<protein>
    <submittedName>
        <fullName evidence="2">Xylose isomerase</fullName>
    </submittedName>
</protein>